<reference evidence="12" key="1">
    <citation type="journal article" date="2016" name="Nature">
        <title>The genome of the seagrass Zostera marina reveals angiosperm adaptation to the sea.</title>
        <authorList>
            <person name="Olsen J.L."/>
            <person name="Rouze P."/>
            <person name="Verhelst B."/>
            <person name="Lin Y.-C."/>
            <person name="Bayer T."/>
            <person name="Collen J."/>
            <person name="Dattolo E."/>
            <person name="De Paoli E."/>
            <person name="Dittami S."/>
            <person name="Maumus F."/>
            <person name="Michel G."/>
            <person name="Kersting A."/>
            <person name="Lauritano C."/>
            <person name="Lohaus R."/>
            <person name="Toepel M."/>
            <person name="Tonon T."/>
            <person name="Vanneste K."/>
            <person name="Amirebrahimi M."/>
            <person name="Brakel J."/>
            <person name="Bostroem C."/>
            <person name="Chovatia M."/>
            <person name="Grimwood J."/>
            <person name="Jenkins J.W."/>
            <person name="Jueterbock A."/>
            <person name="Mraz A."/>
            <person name="Stam W.T."/>
            <person name="Tice H."/>
            <person name="Bornberg-Bauer E."/>
            <person name="Green P.J."/>
            <person name="Pearson G.A."/>
            <person name="Procaccini G."/>
            <person name="Duarte C.M."/>
            <person name="Schmutz J."/>
            <person name="Reusch T.B.H."/>
            <person name="Van de Peer Y."/>
        </authorList>
    </citation>
    <scope>NUCLEOTIDE SEQUENCE [LARGE SCALE GENOMIC DNA]</scope>
    <source>
        <strain evidence="12">cv. Finnish</strain>
    </source>
</reference>
<dbReference type="GO" id="GO:0030136">
    <property type="term" value="C:clathrin-coated vesicle"/>
    <property type="evidence" value="ECO:0000318"/>
    <property type="project" value="GO_Central"/>
</dbReference>
<organism evidence="11 12">
    <name type="scientific">Zostera marina</name>
    <name type="common">Eelgrass</name>
    <dbReference type="NCBI Taxonomy" id="29655"/>
    <lineage>
        <taxon>Eukaryota</taxon>
        <taxon>Viridiplantae</taxon>
        <taxon>Streptophyta</taxon>
        <taxon>Embryophyta</taxon>
        <taxon>Tracheophyta</taxon>
        <taxon>Spermatophyta</taxon>
        <taxon>Magnoliopsida</taxon>
        <taxon>Liliopsida</taxon>
        <taxon>Zosteraceae</taxon>
        <taxon>Zostera</taxon>
    </lineage>
</organism>
<dbReference type="GO" id="GO:0005905">
    <property type="term" value="C:clathrin-coated pit"/>
    <property type="evidence" value="ECO:0000318"/>
    <property type="project" value="GO_Central"/>
</dbReference>
<dbReference type="PANTHER" id="PTHR22951:SF32">
    <property type="entry name" value="OS06G0175500 PROTEIN"/>
    <property type="match status" value="1"/>
</dbReference>
<keyword evidence="4" id="KW-0254">Endocytosis</keyword>
<name>A0A0K9P9Z1_ZOSMR</name>
<dbReference type="GO" id="GO:0000149">
    <property type="term" value="F:SNARE binding"/>
    <property type="evidence" value="ECO:0000318"/>
    <property type="project" value="GO_Central"/>
</dbReference>
<evidence type="ECO:0000259" key="10">
    <source>
        <dbReference type="PROSITE" id="PS50942"/>
    </source>
</evidence>
<dbReference type="GO" id="GO:0032050">
    <property type="term" value="F:clathrin heavy chain binding"/>
    <property type="evidence" value="ECO:0000318"/>
    <property type="project" value="GO_Central"/>
</dbReference>
<dbReference type="InterPro" id="IPR045192">
    <property type="entry name" value="AP180-like"/>
</dbReference>
<accession>A0A0K9P9Z1</accession>
<evidence type="ECO:0000256" key="8">
    <source>
        <dbReference type="ARBA" id="ARBA00023329"/>
    </source>
</evidence>
<dbReference type="SUPFAM" id="SSF89009">
    <property type="entry name" value="GAT-like domain"/>
    <property type="match status" value="1"/>
</dbReference>
<comment type="subcellular location">
    <subcellularLocation>
        <location evidence="1">Cytoplasmic vesicle</location>
        <location evidence="1">Clathrin-coated vesicle</location>
    </subcellularLocation>
    <subcellularLocation>
        <location evidence="2">Golgi apparatus</location>
    </subcellularLocation>
    <subcellularLocation>
        <location evidence="3">Membrane</location>
        <location evidence="3">Clathrin-coated pit</location>
    </subcellularLocation>
</comment>
<dbReference type="Pfam" id="PF07651">
    <property type="entry name" value="ANTH"/>
    <property type="match status" value="1"/>
</dbReference>
<protein>
    <submittedName>
        <fullName evidence="11">Putative Clathrin assembly protein</fullName>
    </submittedName>
</protein>
<dbReference type="GO" id="GO:0005794">
    <property type="term" value="C:Golgi apparatus"/>
    <property type="evidence" value="ECO:0007669"/>
    <property type="project" value="UniProtKB-SubCell"/>
</dbReference>
<dbReference type="InterPro" id="IPR048050">
    <property type="entry name" value="ANTH_N_plant"/>
</dbReference>
<dbReference type="SUPFAM" id="SSF48464">
    <property type="entry name" value="ENTH/VHS domain"/>
    <property type="match status" value="1"/>
</dbReference>
<dbReference type="InterPro" id="IPR013809">
    <property type="entry name" value="ENTH"/>
</dbReference>
<keyword evidence="8" id="KW-0968">Cytoplasmic vesicle</keyword>
<evidence type="ECO:0000256" key="1">
    <source>
        <dbReference type="ARBA" id="ARBA00004132"/>
    </source>
</evidence>
<evidence type="ECO:0000313" key="12">
    <source>
        <dbReference type="Proteomes" id="UP000036987"/>
    </source>
</evidence>
<dbReference type="FunFam" id="1.25.40.90:FF:000005">
    <property type="entry name" value="Clathrin assembly protein AP180"/>
    <property type="match status" value="1"/>
</dbReference>
<evidence type="ECO:0000256" key="4">
    <source>
        <dbReference type="ARBA" id="ARBA00022583"/>
    </source>
</evidence>
<dbReference type="InterPro" id="IPR014712">
    <property type="entry name" value="ANTH_dom_sf"/>
</dbReference>
<keyword evidence="5" id="KW-0333">Golgi apparatus</keyword>
<dbReference type="GO" id="GO:0048268">
    <property type="term" value="P:clathrin coat assembly"/>
    <property type="evidence" value="ECO:0007669"/>
    <property type="project" value="InterPro"/>
</dbReference>
<dbReference type="SMART" id="SM00273">
    <property type="entry name" value="ENTH"/>
    <property type="match status" value="1"/>
</dbReference>
<evidence type="ECO:0000256" key="6">
    <source>
        <dbReference type="ARBA" id="ARBA00023136"/>
    </source>
</evidence>
<keyword evidence="7" id="KW-0168">Coated pit</keyword>
<comment type="caution">
    <text evidence="11">The sequence shown here is derived from an EMBL/GenBank/DDBJ whole genome shotgun (WGS) entry which is preliminary data.</text>
</comment>
<dbReference type="GO" id="GO:0072583">
    <property type="term" value="P:clathrin-dependent endocytosis"/>
    <property type="evidence" value="ECO:0000318"/>
    <property type="project" value="GO_Central"/>
</dbReference>
<evidence type="ECO:0000256" key="5">
    <source>
        <dbReference type="ARBA" id="ARBA00023034"/>
    </source>
</evidence>
<dbReference type="PROSITE" id="PS50942">
    <property type="entry name" value="ENTH"/>
    <property type="match status" value="1"/>
</dbReference>
<evidence type="ECO:0000256" key="9">
    <source>
        <dbReference type="SAM" id="MobiDB-lite"/>
    </source>
</evidence>
<keyword evidence="12" id="KW-1185">Reference proteome</keyword>
<gene>
    <name evidence="11" type="ORF">ZOSMA_30G00610</name>
</gene>
<evidence type="ECO:0000256" key="7">
    <source>
        <dbReference type="ARBA" id="ARBA00023176"/>
    </source>
</evidence>
<feature type="domain" description="ENTH" evidence="10">
    <location>
        <begin position="27"/>
        <end position="165"/>
    </location>
</feature>
<dbReference type="Gene3D" id="1.25.40.90">
    <property type="match status" value="1"/>
</dbReference>
<keyword evidence="6" id="KW-0472">Membrane</keyword>
<dbReference type="OrthoDB" id="44015at2759"/>
<dbReference type="GO" id="GO:0005545">
    <property type="term" value="F:1-phosphatidylinositol binding"/>
    <property type="evidence" value="ECO:0000318"/>
    <property type="project" value="GO_Central"/>
</dbReference>
<dbReference type="FunFam" id="1.20.58.150:FF:000006">
    <property type="entry name" value="putative clathrin assembly protein At5g35200"/>
    <property type="match status" value="1"/>
</dbReference>
<evidence type="ECO:0000313" key="11">
    <source>
        <dbReference type="EMBL" id="KMZ65781.1"/>
    </source>
</evidence>
<dbReference type="Proteomes" id="UP000036987">
    <property type="component" value="Unassembled WGS sequence"/>
</dbReference>
<dbReference type="STRING" id="29655.A0A0K9P9Z1"/>
<dbReference type="PANTHER" id="PTHR22951">
    <property type="entry name" value="CLATHRIN ASSEMBLY PROTEIN"/>
    <property type="match status" value="1"/>
</dbReference>
<feature type="region of interest" description="Disordered" evidence="9">
    <location>
        <begin position="335"/>
        <end position="361"/>
    </location>
</feature>
<dbReference type="InterPro" id="IPR008942">
    <property type="entry name" value="ENTH_VHS"/>
</dbReference>
<dbReference type="Gene3D" id="1.20.58.150">
    <property type="entry name" value="ANTH domain"/>
    <property type="match status" value="1"/>
</dbReference>
<sequence length="547" mass="61078">MSGVGTQPSLRKYLGAIKDSTTLGLANFNSEFKELDIAIVKATNHVERPAKEKHIQAIFSAISAIRPRADVAYCIRALSRRLSKTHNWAVALKTLVVIHRALREVDSTFPEELINYGRSRNHMLNLSHFKDDSAQSAWDYSAWIRTYALYLEEKLECIRVVKYDVETEPVRTRDLDAVDLLDHLPALQQLLFRILNCQPQGAAMHNFVIQLALSMVASESIKVYNAISNGTINMVDKFFDMEPHHAVKALEIYKRAGKQAERLSEFYEICKSIGVRRGEGFIKIELSPASFVTAMEEYVREAPQVNVRKYQTVDNKIEAPKEVLALKYEKAPEVIEPPKIPSPPPEPEKVEVPEPQSESSNLLGLENDTDEVGNHQYNPHATELDKRNALALAIVPVDNLSTEPPPTAENSTTGWELALVTAPSSNENATATSKLAGGLDKLTLDSLYDDASKQANQTINHNPWEMPATAGPYMMHQPMIHDPFYGSNTNFAPNVQMAQQQQQAFILHQQMMMMGPSQPQHAPVNPFGNPNASVGYHQTPSTYTGLL</sequence>
<evidence type="ECO:0000256" key="3">
    <source>
        <dbReference type="ARBA" id="ARBA00004600"/>
    </source>
</evidence>
<dbReference type="CDD" id="cd03564">
    <property type="entry name" value="ANTH_N"/>
    <property type="match status" value="1"/>
</dbReference>
<dbReference type="GO" id="GO:0005546">
    <property type="term" value="F:phosphatidylinositol-4,5-bisphosphate binding"/>
    <property type="evidence" value="ECO:0000318"/>
    <property type="project" value="GO_Central"/>
</dbReference>
<dbReference type="AlphaFoldDB" id="A0A0K9P9Z1"/>
<dbReference type="OMA" id="APKEKYM"/>
<dbReference type="InterPro" id="IPR011417">
    <property type="entry name" value="ANTH_dom"/>
</dbReference>
<proteinExistence type="predicted"/>
<dbReference type="EMBL" id="LFYR01001011">
    <property type="protein sequence ID" value="KMZ65781.1"/>
    <property type="molecule type" value="Genomic_DNA"/>
</dbReference>
<dbReference type="GO" id="GO:0006900">
    <property type="term" value="P:vesicle budding from membrane"/>
    <property type="evidence" value="ECO:0000318"/>
    <property type="project" value="GO_Central"/>
</dbReference>
<evidence type="ECO:0000256" key="2">
    <source>
        <dbReference type="ARBA" id="ARBA00004555"/>
    </source>
</evidence>